<keyword evidence="2" id="KW-1003">Cell membrane</keyword>
<feature type="transmembrane region" description="Helical" evidence="6">
    <location>
        <begin position="125"/>
        <end position="142"/>
    </location>
</feature>
<evidence type="ECO:0000256" key="2">
    <source>
        <dbReference type="ARBA" id="ARBA00022475"/>
    </source>
</evidence>
<evidence type="ECO:0000256" key="7">
    <source>
        <dbReference type="SAM" id="SignalP"/>
    </source>
</evidence>
<dbReference type="InterPro" id="IPR051110">
    <property type="entry name" value="Ly-6/neurotoxin-like_GPI-ap"/>
</dbReference>
<dbReference type="SUPFAM" id="SSF57302">
    <property type="entry name" value="Snake toxin-like"/>
    <property type="match status" value="1"/>
</dbReference>
<keyword evidence="3 7" id="KW-0732">Signal</keyword>
<reference evidence="9" key="2">
    <citation type="submission" date="2025-09" db="UniProtKB">
        <authorList>
            <consortium name="Ensembl"/>
        </authorList>
    </citation>
    <scope>IDENTIFICATION</scope>
</reference>
<dbReference type="GeneTree" id="ENSGT00690000103986"/>
<dbReference type="InterPro" id="IPR035076">
    <property type="entry name" value="Toxin/TOLIP"/>
</dbReference>
<sequence length="144" mass="15325">MPFPRRRGHTGFHSRWRTDMKMLLVVVLLSLVSPGLSLMCYVCSSSATNEECNNNNTTQVCQPPQDICMTIVDTSGNAKVISKLCSSEATCLGAASSSSVDANGNGNSVNCCNFNTCNFSGAESIHIHTVLLLLSGGVLLLLSH</sequence>
<evidence type="ECO:0000313" key="10">
    <source>
        <dbReference type="Proteomes" id="UP000694565"/>
    </source>
</evidence>
<evidence type="ECO:0000313" key="9">
    <source>
        <dbReference type="Ensembl" id="ENSCLMP00005011712.1"/>
    </source>
</evidence>
<accession>A0A8C2X1U6</accession>
<evidence type="ECO:0000259" key="8">
    <source>
        <dbReference type="SMART" id="SM00134"/>
    </source>
</evidence>
<dbReference type="OrthoDB" id="10002433at2759"/>
<feature type="signal peptide" evidence="7">
    <location>
        <begin position="1"/>
        <end position="37"/>
    </location>
</feature>
<dbReference type="Proteomes" id="UP000694565">
    <property type="component" value="Unplaced"/>
</dbReference>
<evidence type="ECO:0000256" key="1">
    <source>
        <dbReference type="ARBA" id="ARBA00004236"/>
    </source>
</evidence>
<gene>
    <name evidence="9" type="primary">LOC117745544</name>
</gene>
<name>A0A8C2X1U6_CYCLU</name>
<evidence type="ECO:0000256" key="4">
    <source>
        <dbReference type="ARBA" id="ARBA00023136"/>
    </source>
</evidence>
<dbReference type="Pfam" id="PF00087">
    <property type="entry name" value="Toxin_TOLIP"/>
    <property type="match status" value="1"/>
</dbReference>
<dbReference type="AlphaFoldDB" id="A0A8C2X1U6"/>
<dbReference type="SMART" id="SM00134">
    <property type="entry name" value="LU"/>
    <property type="match status" value="1"/>
</dbReference>
<dbReference type="RefSeq" id="XP_034409837.1">
    <property type="nucleotide sequence ID" value="XM_034553946.1"/>
</dbReference>
<protein>
    <recommendedName>
        <fullName evidence="8">UPAR/Ly6 domain-containing protein</fullName>
    </recommendedName>
</protein>
<dbReference type="InterPro" id="IPR045860">
    <property type="entry name" value="Snake_toxin-like_sf"/>
</dbReference>
<feature type="domain" description="UPAR/Ly6" evidence="8">
    <location>
        <begin position="38"/>
        <end position="132"/>
    </location>
</feature>
<proteinExistence type="predicted"/>
<dbReference type="GeneID" id="117745544"/>
<keyword evidence="4 6" id="KW-0472">Membrane</keyword>
<dbReference type="GO" id="GO:0005886">
    <property type="term" value="C:plasma membrane"/>
    <property type="evidence" value="ECO:0007669"/>
    <property type="project" value="UniProtKB-SubCell"/>
</dbReference>
<organism evidence="9 10">
    <name type="scientific">Cyclopterus lumpus</name>
    <name type="common">Lumpsucker</name>
    <dbReference type="NCBI Taxonomy" id="8103"/>
    <lineage>
        <taxon>Eukaryota</taxon>
        <taxon>Metazoa</taxon>
        <taxon>Chordata</taxon>
        <taxon>Craniata</taxon>
        <taxon>Vertebrata</taxon>
        <taxon>Euteleostomi</taxon>
        <taxon>Actinopterygii</taxon>
        <taxon>Neopterygii</taxon>
        <taxon>Teleostei</taxon>
        <taxon>Neoteleostei</taxon>
        <taxon>Acanthomorphata</taxon>
        <taxon>Eupercaria</taxon>
        <taxon>Perciformes</taxon>
        <taxon>Cottioidei</taxon>
        <taxon>Cottales</taxon>
        <taxon>Cyclopteridae</taxon>
        <taxon>Cyclopterus</taxon>
    </lineage>
</organism>
<evidence type="ECO:0000256" key="6">
    <source>
        <dbReference type="SAM" id="Phobius"/>
    </source>
</evidence>
<dbReference type="KEGG" id="clum:117745544"/>
<evidence type="ECO:0000256" key="5">
    <source>
        <dbReference type="ARBA" id="ARBA00023180"/>
    </source>
</evidence>
<dbReference type="InterPro" id="IPR016054">
    <property type="entry name" value="LY6_UPA_recep-like"/>
</dbReference>
<keyword evidence="6" id="KW-0812">Transmembrane</keyword>
<dbReference type="PANTHER" id="PTHR16983:SF10">
    <property type="entry name" value="PROTEIN QUIVER"/>
    <property type="match status" value="1"/>
</dbReference>
<evidence type="ECO:0000256" key="3">
    <source>
        <dbReference type="ARBA" id="ARBA00022729"/>
    </source>
</evidence>
<dbReference type="Ensembl" id="ENSCLMT00005012586.1">
    <property type="protein sequence ID" value="ENSCLMP00005011712.1"/>
    <property type="gene ID" value="ENSCLMG00005006328.1"/>
</dbReference>
<reference evidence="9" key="1">
    <citation type="submission" date="2025-08" db="UniProtKB">
        <authorList>
            <consortium name="Ensembl"/>
        </authorList>
    </citation>
    <scope>IDENTIFICATION</scope>
</reference>
<dbReference type="PANTHER" id="PTHR16983">
    <property type="entry name" value="UPAR/LY6 DOMAIN-CONTAINING PROTEIN"/>
    <property type="match status" value="1"/>
</dbReference>
<keyword evidence="5" id="KW-0325">Glycoprotein</keyword>
<feature type="chain" id="PRO_5034886006" description="UPAR/Ly6 domain-containing protein" evidence="7">
    <location>
        <begin position="38"/>
        <end position="144"/>
    </location>
</feature>
<keyword evidence="10" id="KW-1185">Reference proteome</keyword>
<keyword evidence="6" id="KW-1133">Transmembrane helix</keyword>
<dbReference type="Gene3D" id="2.10.60.10">
    <property type="entry name" value="CD59"/>
    <property type="match status" value="1"/>
</dbReference>
<comment type="subcellular location">
    <subcellularLocation>
        <location evidence="1">Cell membrane</location>
    </subcellularLocation>
</comment>